<dbReference type="OrthoDB" id="118256at2759"/>
<dbReference type="VEuPathDB" id="FungiDB:PAAG_04665"/>
<sequence length="432" mass="45738">MRASLAVGAVLAASLSSVSAQACAPGTAKEIGGNWYCSAVKSITYTNFGSEGTYNEITSMNGGACSSKPKAYSGPLAPLNKEVSWHFRGPLILKQFAFYSPGSGSVSGSGAGTKYSAPAKREVKPSIHKRRHGHQHKRRGDQYVTATIDGQVVSWLYKDQVGANAAPTQAPAAAAAGDSYKTTPPKKSSPVVNPGSGKWGRQGYYNAGSGVADGLTFLNHNGGQGSGVFDYELGNSLSYASEDGCSGSDRPKVLKTKMIPDNKEVIIMTDKVCNGDCGAVREGTVAYHGFDGDYKIFLVEFSMPLTGKTGWNEDMPAAWILNAAIPRTLQYGKADCSCWKSGCGELDIFEVLDAGNMRAKSTLHGSISGGDSNYFTRPTQAPIKLAVVFNNEGRSVHIKILEDSFEFKPTLDGKDVASILEEAESASTFALS</sequence>
<dbReference type="eggNOG" id="ENOG502QSI7">
    <property type="taxonomic scope" value="Eukaryota"/>
</dbReference>
<dbReference type="Pfam" id="PF10290">
    <property type="entry name" value="YJL171C_Tos1_N"/>
    <property type="match status" value="1"/>
</dbReference>
<evidence type="ECO:0000313" key="13">
    <source>
        <dbReference type="Proteomes" id="UP000002059"/>
    </source>
</evidence>
<dbReference type="RefSeq" id="XP_002793135.1">
    <property type="nucleotide sequence ID" value="XM_002793089.2"/>
</dbReference>
<dbReference type="GO" id="GO:0042973">
    <property type="term" value="F:glucan endo-1,3-beta-D-glucosidase activity"/>
    <property type="evidence" value="ECO:0007669"/>
    <property type="project" value="UniProtKB-EC"/>
</dbReference>
<evidence type="ECO:0000256" key="5">
    <source>
        <dbReference type="ARBA" id="ARBA00022801"/>
    </source>
</evidence>
<evidence type="ECO:0000256" key="3">
    <source>
        <dbReference type="ARBA" id="ARBA00012780"/>
    </source>
</evidence>
<dbReference type="Proteomes" id="UP000002059">
    <property type="component" value="Partially assembled WGS sequence"/>
</dbReference>
<evidence type="ECO:0000256" key="6">
    <source>
        <dbReference type="ARBA" id="ARBA00023295"/>
    </source>
</evidence>
<dbReference type="STRING" id="502779.C1H235"/>
<comment type="catalytic activity">
    <reaction evidence="1">
        <text>Hydrolysis of (1-&gt;3)-beta-D-glucosidic linkages in (1-&gt;3)-beta-D-glucans.</text>
        <dbReference type="EC" id="3.2.1.39"/>
    </reaction>
</comment>
<dbReference type="GO" id="GO:0009277">
    <property type="term" value="C:fungal-type cell wall"/>
    <property type="evidence" value="ECO:0007669"/>
    <property type="project" value="TreeGrafter"/>
</dbReference>
<protein>
    <recommendedName>
        <fullName evidence="3">glucan endo-1,3-beta-D-glucosidase</fullName>
        <ecNumber evidence="3">3.2.1.39</ecNumber>
    </recommendedName>
</protein>
<dbReference type="EMBL" id="KN294003">
    <property type="protein sequence ID" value="EEH33615.1"/>
    <property type="molecule type" value="Genomic_DNA"/>
</dbReference>
<dbReference type="InterPro" id="IPR018805">
    <property type="entry name" value="YJL171C/Tos1_C"/>
</dbReference>
<evidence type="ECO:0000256" key="2">
    <source>
        <dbReference type="ARBA" id="ARBA00006055"/>
    </source>
</evidence>
<comment type="similarity">
    <text evidence="2">Belongs to the PGA52 family.</text>
</comment>
<feature type="chain" id="PRO_5002908695" description="glucan endo-1,3-beta-D-glucosidase" evidence="9">
    <location>
        <begin position="21"/>
        <end position="432"/>
    </location>
</feature>
<dbReference type="Pfam" id="PF10287">
    <property type="entry name" value="YJL171C_Tos1_C"/>
    <property type="match status" value="1"/>
</dbReference>
<feature type="region of interest" description="Disordered" evidence="8">
    <location>
        <begin position="176"/>
        <end position="195"/>
    </location>
</feature>
<dbReference type="OMA" id="NQDMPAI"/>
<evidence type="ECO:0000313" key="12">
    <source>
        <dbReference type="EMBL" id="EEH33615.1"/>
    </source>
</evidence>
<dbReference type="GeneID" id="9096376"/>
<keyword evidence="6" id="KW-0326">Glycosidase</keyword>
<dbReference type="InterPro" id="IPR018807">
    <property type="entry name" value="YJL171C/Tos1_N"/>
</dbReference>
<evidence type="ECO:0000256" key="8">
    <source>
        <dbReference type="SAM" id="MobiDB-lite"/>
    </source>
</evidence>
<keyword evidence="5" id="KW-0378">Hydrolase</keyword>
<evidence type="ECO:0000256" key="9">
    <source>
        <dbReference type="SAM" id="SignalP"/>
    </source>
</evidence>
<feature type="region of interest" description="Disordered" evidence="8">
    <location>
        <begin position="109"/>
        <end position="140"/>
    </location>
</feature>
<accession>C1H235</accession>
<dbReference type="PROSITE" id="PS51257">
    <property type="entry name" value="PROKAR_LIPOPROTEIN"/>
    <property type="match status" value="1"/>
</dbReference>
<proteinExistence type="inferred from homology"/>
<dbReference type="GO" id="GO:0071555">
    <property type="term" value="P:cell wall organization"/>
    <property type="evidence" value="ECO:0007669"/>
    <property type="project" value="UniProtKB-KW"/>
</dbReference>
<dbReference type="AlphaFoldDB" id="C1H235"/>
<feature type="compositionally biased region" description="Basic residues" evidence="8">
    <location>
        <begin position="126"/>
        <end position="139"/>
    </location>
</feature>
<dbReference type="EC" id="3.2.1.39" evidence="3"/>
<feature type="signal peptide" evidence="9">
    <location>
        <begin position="1"/>
        <end position="20"/>
    </location>
</feature>
<dbReference type="HOGENOM" id="CLU_030276_0_0_1"/>
<dbReference type="KEGG" id="pbl:PAAG_04665"/>
<name>C1H235_PARBA</name>
<dbReference type="PANTHER" id="PTHR31737">
    <property type="entry name" value="PROTEIN TOS1"/>
    <property type="match status" value="1"/>
</dbReference>
<evidence type="ECO:0000256" key="4">
    <source>
        <dbReference type="ARBA" id="ARBA00022729"/>
    </source>
</evidence>
<feature type="domain" description="Cell wall protein YJL171C/Tos1 C-terminal" evidence="10">
    <location>
        <begin position="197"/>
        <end position="418"/>
    </location>
</feature>
<reference evidence="12 13" key="1">
    <citation type="journal article" date="2011" name="PLoS Genet.">
        <title>Comparative genomic analysis of human fungal pathogens causing paracoccidioidomycosis.</title>
        <authorList>
            <person name="Desjardins C.A."/>
            <person name="Champion M.D."/>
            <person name="Holder J.W."/>
            <person name="Muszewska A."/>
            <person name="Goldberg J."/>
            <person name="Bailao A.M."/>
            <person name="Brigido M.M."/>
            <person name="Ferreira M.E."/>
            <person name="Garcia A.M."/>
            <person name="Grynberg M."/>
            <person name="Gujja S."/>
            <person name="Heiman D.I."/>
            <person name="Henn M.R."/>
            <person name="Kodira C.D."/>
            <person name="Leon-Narvaez H."/>
            <person name="Longo L.V."/>
            <person name="Ma L.J."/>
            <person name="Malavazi I."/>
            <person name="Matsuo A.L."/>
            <person name="Morais F.V."/>
            <person name="Pereira M."/>
            <person name="Rodriguez-Brito S."/>
            <person name="Sakthikumar S."/>
            <person name="Salem-Izacc S.M."/>
            <person name="Sykes S.M."/>
            <person name="Teixeira M.M."/>
            <person name="Vallejo M.C."/>
            <person name="Walter M.E."/>
            <person name="Yandava C."/>
            <person name="Young S."/>
            <person name="Zeng Q."/>
            <person name="Zucker J."/>
            <person name="Felipe M.S."/>
            <person name="Goldman G.H."/>
            <person name="Haas B.J."/>
            <person name="McEwen J.G."/>
            <person name="Nino-Vega G."/>
            <person name="Puccia R."/>
            <person name="San-Blas G."/>
            <person name="Soares C.M."/>
            <person name="Birren B.W."/>
            <person name="Cuomo C.A."/>
        </authorList>
    </citation>
    <scope>NUCLEOTIDE SEQUENCE [LARGE SCALE GENOMIC DNA]</scope>
    <source>
        <strain evidence="13">ATCC MYA-826 / Pb01</strain>
    </source>
</reference>
<keyword evidence="13" id="KW-1185">Reference proteome</keyword>
<evidence type="ECO:0000259" key="11">
    <source>
        <dbReference type="Pfam" id="PF10290"/>
    </source>
</evidence>
<feature type="domain" description="Cell wall protein YJL171C/Tos1 N-terminal" evidence="11">
    <location>
        <begin position="42"/>
        <end position="101"/>
    </location>
</feature>
<evidence type="ECO:0000256" key="7">
    <source>
        <dbReference type="ARBA" id="ARBA00023316"/>
    </source>
</evidence>
<evidence type="ECO:0000259" key="10">
    <source>
        <dbReference type="Pfam" id="PF10287"/>
    </source>
</evidence>
<organism evidence="12 13">
    <name type="scientific">Paracoccidioides lutzii (strain ATCC MYA-826 / Pb01)</name>
    <name type="common">Paracoccidioides brasiliensis</name>
    <dbReference type="NCBI Taxonomy" id="502779"/>
    <lineage>
        <taxon>Eukaryota</taxon>
        <taxon>Fungi</taxon>
        <taxon>Dikarya</taxon>
        <taxon>Ascomycota</taxon>
        <taxon>Pezizomycotina</taxon>
        <taxon>Eurotiomycetes</taxon>
        <taxon>Eurotiomycetidae</taxon>
        <taxon>Onygenales</taxon>
        <taxon>Ajellomycetaceae</taxon>
        <taxon>Paracoccidioides</taxon>
    </lineage>
</organism>
<keyword evidence="4 9" id="KW-0732">Signal</keyword>
<keyword evidence="7" id="KW-0961">Cell wall biogenesis/degradation</keyword>
<dbReference type="PANTHER" id="PTHR31737:SF2">
    <property type="entry name" value="PROTEIN TOS1"/>
    <property type="match status" value="1"/>
</dbReference>
<gene>
    <name evidence="12" type="ORF">PAAG_04665</name>
</gene>
<evidence type="ECO:0000256" key="1">
    <source>
        <dbReference type="ARBA" id="ARBA00000382"/>
    </source>
</evidence>